<proteinExistence type="predicted"/>
<dbReference type="AlphaFoldDB" id="A0A7S4NDN6"/>
<feature type="signal peptide" evidence="1">
    <location>
        <begin position="1"/>
        <end position="24"/>
    </location>
</feature>
<name>A0A7S4NDN6_9STRA</name>
<sequence>MVSRYSCGGFFIVAFIVVLGPCNAFTLPSAFSERPRALNSRVQKSTSEQSAYNYRLSRVSGLFFAAGGSDDTASGSATGTENDVRSFLNQCTIQSFMFLLRSTRDPHTIRWLDNFTQPIVDQAAIDAWNVEVEFGDGSSYTSRETDIAPPSELLRYHGLGAMNMALFPTWESFFRGLLEQNETVLVVETHDPRFPTFEVDINPASLCSRMLSVREQIAREFAKDLGSIAEMGKDIFHSYWNQVEKMRGEGLANEGSGTTGKSFDRQQLMFLEWDPYYGDDDAPSPLRKGNYDLLVLMCTQESIHRLIRDGVKVEDESAAQVGANTLFLRNFYVERLDSHFAGNLRYARSDEFLEELFLAHLKVSDGGDTLNADPLTIAEAILMEREQVALEWKEVASQSPQEHMEIRKLQLNKMMGL</sequence>
<reference evidence="2" key="1">
    <citation type="submission" date="2021-01" db="EMBL/GenBank/DDBJ databases">
        <authorList>
            <person name="Corre E."/>
            <person name="Pelletier E."/>
            <person name="Niang G."/>
            <person name="Scheremetjew M."/>
            <person name="Finn R."/>
            <person name="Kale V."/>
            <person name="Holt S."/>
            <person name="Cochrane G."/>
            <person name="Meng A."/>
            <person name="Brown T."/>
            <person name="Cohen L."/>
        </authorList>
    </citation>
    <scope>NUCLEOTIDE SEQUENCE</scope>
    <source>
        <strain evidence="2">Isolate 1302-5</strain>
    </source>
</reference>
<dbReference type="EMBL" id="HBKQ01054519">
    <property type="protein sequence ID" value="CAE2280609.1"/>
    <property type="molecule type" value="Transcribed_RNA"/>
</dbReference>
<accession>A0A7S4NDN6</accession>
<evidence type="ECO:0000313" key="2">
    <source>
        <dbReference type="EMBL" id="CAE2280609.1"/>
    </source>
</evidence>
<keyword evidence="1" id="KW-0732">Signal</keyword>
<gene>
    <name evidence="2" type="ORF">OAUR00152_LOCUS37414</name>
</gene>
<feature type="chain" id="PRO_5030867465" evidence="1">
    <location>
        <begin position="25"/>
        <end position="417"/>
    </location>
</feature>
<evidence type="ECO:0000256" key="1">
    <source>
        <dbReference type="SAM" id="SignalP"/>
    </source>
</evidence>
<protein>
    <submittedName>
        <fullName evidence="2">Uncharacterized protein</fullName>
    </submittedName>
</protein>
<organism evidence="2">
    <name type="scientific">Odontella aurita</name>
    <dbReference type="NCBI Taxonomy" id="265563"/>
    <lineage>
        <taxon>Eukaryota</taxon>
        <taxon>Sar</taxon>
        <taxon>Stramenopiles</taxon>
        <taxon>Ochrophyta</taxon>
        <taxon>Bacillariophyta</taxon>
        <taxon>Mediophyceae</taxon>
        <taxon>Biddulphiophycidae</taxon>
        <taxon>Eupodiscales</taxon>
        <taxon>Odontellaceae</taxon>
        <taxon>Odontella</taxon>
    </lineage>
</organism>